<feature type="region of interest" description="Disordered" evidence="1">
    <location>
        <begin position="1"/>
        <end position="29"/>
    </location>
</feature>
<comment type="caution">
    <text evidence="2">The sequence shown here is derived from an EMBL/GenBank/DDBJ whole genome shotgun (WGS) entry which is preliminary data.</text>
</comment>
<name>A0ABU6UXY1_9FABA</name>
<keyword evidence="3" id="KW-1185">Reference proteome</keyword>
<sequence length="149" mass="17030">MHHGLQKKLKIRNQEKESLKEEGKEEKGKRRIELKCNSVENLIGKLLTFKKVLHNNDAMRNHLVKDQSKWNYWSYPAVAPLFWHARTPRTSARWPWHAHAVIGNIRPKPPSSMAPPCPSYGAPARLARPRDGLSAPARCAWSHSAEATQ</sequence>
<gene>
    <name evidence="2" type="ORF">PIB30_104240</name>
</gene>
<dbReference type="EMBL" id="JASCZI010124382">
    <property type="protein sequence ID" value="MED6165924.1"/>
    <property type="molecule type" value="Genomic_DNA"/>
</dbReference>
<dbReference type="Proteomes" id="UP001341840">
    <property type="component" value="Unassembled WGS sequence"/>
</dbReference>
<evidence type="ECO:0000256" key="1">
    <source>
        <dbReference type="SAM" id="MobiDB-lite"/>
    </source>
</evidence>
<proteinExistence type="predicted"/>
<evidence type="ECO:0000313" key="2">
    <source>
        <dbReference type="EMBL" id="MED6165924.1"/>
    </source>
</evidence>
<reference evidence="2 3" key="1">
    <citation type="journal article" date="2023" name="Plants (Basel)">
        <title>Bridging the Gap: Combining Genomics and Transcriptomics Approaches to Understand Stylosanthes scabra, an Orphan Legume from the Brazilian Caatinga.</title>
        <authorList>
            <person name="Ferreira-Neto J.R.C."/>
            <person name="da Silva M.D."/>
            <person name="Binneck E."/>
            <person name="de Melo N.F."/>
            <person name="da Silva R.H."/>
            <person name="de Melo A.L.T.M."/>
            <person name="Pandolfi V."/>
            <person name="Bustamante F.O."/>
            <person name="Brasileiro-Vidal A.C."/>
            <person name="Benko-Iseppon A.M."/>
        </authorList>
    </citation>
    <scope>NUCLEOTIDE SEQUENCE [LARGE SCALE GENOMIC DNA]</scope>
    <source>
        <tissue evidence="2">Leaves</tissue>
    </source>
</reference>
<protein>
    <submittedName>
        <fullName evidence="2">Uncharacterized protein</fullName>
    </submittedName>
</protein>
<organism evidence="2 3">
    <name type="scientific">Stylosanthes scabra</name>
    <dbReference type="NCBI Taxonomy" id="79078"/>
    <lineage>
        <taxon>Eukaryota</taxon>
        <taxon>Viridiplantae</taxon>
        <taxon>Streptophyta</taxon>
        <taxon>Embryophyta</taxon>
        <taxon>Tracheophyta</taxon>
        <taxon>Spermatophyta</taxon>
        <taxon>Magnoliopsida</taxon>
        <taxon>eudicotyledons</taxon>
        <taxon>Gunneridae</taxon>
        <taxon>Pentapetalae</taxon>
        <taxon>rosids</taxon>
        <taxon>fabids</taxon>
        <taxon>Fabales</taxon>
        <taxon>Fabaceae</taxon>
        <taxon>Papilionoideae</taxon>
        <taxon>50 kb inversion clade</taxon>
        <taxon>dalbergioids sensu lato</taxon>
        <taxon>Dalbergieae</taxon>
        <taxon>Pterocarpus clade</taxon>
        <taxon>Stylosanthes</taxon>
    </lineage>
</organism>
<feature type="compositionally biased region" description="Basic residues" evidence="1">
    <location>
        <begin position="1"/>
        <end position="11"/>
    </location>
</feature>
<feature type="compositionally biased region" description="Basic and acidic residues" evidence="1">
    <location>
        <begin position="12"/>
        <end position="29"/>
    </location>
</feature>
<evidence type="ECO:0000313" key="3">
    <source>
        <dbReference type="Proteomes" id="UP001341840"/>
    </source>
</evidence>
<accession>A0ABU6UXY1</accession>